<feature type="domain" description="Helix-hairpin-helix DNA-binding motif class 1" evidence="22">
    <location>
        <begin position="93"/>
        <end position="112"/>
    </location>
</feature>
<dbReference type="InterPro" id="IPR002008">
    <property type="entry name" value="DNA_pol_X_beta-like"/>
</dbReference>
<evidence type="ECO:0000259" key="23">
    <source>
        <dbReference type="SMART" id="SM00481"/>
    </source>
</evidence>
<dbReference type="EC" id="2.7.7.7" evidence="3"/>
<dbReference type="EC" id="4.2.99.18" evidence="4"/>
<evidence type="ECO:0000313" key="25">
    <source>
        <dbReference type="EMBL" id="TWT59565.1"/>
    </source>
</evidence>
<dbReference type="Gene3D" id="3.30.460.10">
    <property type="entry name" value="Beta Polymerase, domain 2"/>
    <property type="match status" value="1"/>
</dbReference>
<evidence type="ECO:0000256" key="12">
    <source>
        <dbReference type="ARBA" id="ARBA00022843"/>
    </source>
</evidence>
<dbReference type="SUPFAM" id="SSF47781">
    <property type="entry name" value="RuvA domain 2-like"/>
    <property type="match status" value="1"/>
</dbReference>
<dbReference type="Pfam" id="PF14716">
    <property type="entry name" value="HHH_8"/>
    <property type="match status" value="1"/>
</dbReference>
<dbReference type="InterPro" id="IPR016195">
    <property type="entry name" value="Pol/histidinol_Pase-like"/>
</dbReference>
<dbReference type="InterPro" id="IPR037160">
    <property type="entry name" value="DNA_Pol_thumb_sf"/>
</dbReference>
<comment type="cofactor">
    <cofactor evidence="1">
        <name>Mg(2+)</name>
        <dbReference type="ChEBI" id="CHEBI:18420"/>
    </cofactor>
</comment>
<evidence type="ECO:0000256" key="16">
    <source>
        <dbReference type="ARBA" id="ARBA00035717"/>
    </source>
</evidence>
<dbReference type="Gene3D" id="3.30.210.10">
    <property type="entry name" value="DNA polymerase, thumb domain"/>
    <property type="match status" value="1"/>
</dbReference>
<comment type="function">
    <text evidence="20">Repair polymerase that plays a key role in base-excision repair. During this process, the damaged base is excised by specific DNA glycosylases, the DNA backbone is nicked at the abasic site by an apurinic/apyrimidic (AP) endonuclease, and POLB removes 5'-deoxyribose-phosphate from the preincised AP site acting as a 5'-deoxyribose-phosphate lyase (5'-dRP lyase); through its DNA polymerase activity, it adds one nucleotide to the 3' end of the arising single-nucleotide gap. Conducts 'gap-filling' DNA synthesis in a stepwise distributive fashion rather than in a processive fashion as for other DNA polymerases. It is also able to cleave sugar-phosphate bonds 3' to an intact AP site, acting as an AP lyase.</text>
</comment>
<keyword evidence="25" id="KW-0378">Hydrolase</keyword>
<keyword evidence="14" id="KW-0915">Sodium</keyword>
<evidence type="ECO:0000256" key="2">
    <source>
        <dbReference type="ARBA" id="ARBA00004496"/>
    </source>
</evidence>
<dbReference type="PANTHER" id="PTHR36928:SF1">
    <property type="entry name" value="PHOSPHATASE YCDX-RELATED"/>
    <property type="match status" value="1"/>
</dbReference>
<evidence type="ECO:0000256" key="21">
    <source>
        <dbReference type="ARBA" id="ARBA00049244"/>
    </source>
</evidence>
<dbReference type="CDD" id="cd07436">
    <property type="entry name" value="PHP_PolX"/>
    <property type="match status" value="1"/>
</dbReference>
<dbReference type="SUPFAM" id="SSF81301">
    <property type="entry name" value="Nucleotidyltransferase"/>
    <property type="match status" value="1"/>
</dbReference>
<dbReference type="CDD" id="cd00141">
    <property type="entry name" value="NT_POLXc"/>
    <property type="match status" value="1"/>
</dbReference>
<dbReference type="InterPro" id="IPR010996">
    <property type="entry name" value="HHH_MUS81"/>
</dbReference>
<evidence type="ECO:0000256" key="18">
    <source>
        <dbReference type="ARBA" id="ARBA00044632"/>
    </source>
</evidence>
<evidence type="ECO:0000313" key="26">
    <source>
        <dbReference type="Proteomes" id="UP000316095"/>
    </source>
</evidence>
<dbReference type="SUPFAM" id="SSF89550">
    <property type="entry name" value="PHP domain-like"/>
    <property type="match status" value="1"/>
</dbReference>
<keyword evidence="12" id="KW-0832">Ubl conjugation</keyword>
<dbReference type="EMBL" id="SJPG01000001">
    <property type="protein sequence ID" value="TWT59565.1"/>
    <property type="molecule type" value="Genomic_DNA"/>
</dbReference>
<dbReference type="SMART" id="SM00483">
    <property type="entry name" value="POLXc"/>
    <property type="match status" value="1"/>
</dbReference>
<dbReference type="SMART" id="SM00278">
    <property type="entry name" value="HhH1"/>
    <property type="match status" value="3"/>
</dbReference>
<dbReference type="Proteomes" id="UP000316095">
    <property type="component" value="Unassembled WGS sequence"/>
</dbReference>
<dbReference type="InterPro" id="IPR027421">
    <property type="entry name" value="DNA_pol_lamdba_lyase_dom_sf"/>
</dbReference>
<evidence type="ECO:0000256" key="6">
    <source>
        <dbReference type="ARBA" id="ARBA00022481"/>
    </source>
</evidence>
<keyword evidence="25" id="KW-0269">Exonuclease</keyword>
<dbReference type="InterPro" id="IPR010994">
    <property type="entry name" value="RuvA_2-like"/>
</dbReference>
<dbReference type="PANTHER" id="PTHR36928">
    <property type="entry name" value="PHOSPHATASE YCDX-RELATED"/>
    <property type="match status" value="1"/>
</dbReference>
<keyword evidence="9" id="KW-0548">Nucleotidyltransferase</keyword>
<dbReference type="InterPro" id="IPR002054">
    <property type="entry name" value="DNA-dir_DNA_pol_X"/>
</dbReference>
<name>A0A5C5XBN0_9PLAN</name>
<evidence type="ECO:0000256" key="9">
    <source>
        <dbReference type="ARBA" id="ARBA00022695"/>
    </source>
</evidence>
<dbReference type="SMART" id="SM00481">
    <property type="entry name" value="POLIIIAc"/>
    <property type="match status" value="1"/>
</dbReference>
<dbReference type="Gene3D" id="1.10.150.20">
    <property type="entry name" value="5' to 3' exonuclease, C-terminal subdomain"/>
    <property type="match status" value="1"/>
</dbReference>
<evidence type="ECO:0000259" key="22">
    <source>
        <dbReference type="SMART" id="SM00278"/>
    </source>
</evidence>
<comment type="subcellular location">
    <subcellularLocation>
        <location evidence="2">Cytoplasm</location>
    </subcellularLocation>
</comment>
<dbReference type="InterPro" id="IPR050243">
    <property type="entry name" value="PHP_phosphatase"/>
</dbReference>
<evidence type="ECO:0000256" key="17">
    <source>
        <dbReference type="ARBA" id="ARBA00035726"/>
    </source>
</evidence>
<dbReference type="Pfam" id="PF14520">
    <property type="entry name" value="HHH_5"/>
    <property type="match status" value="1"/>
</dbReference>
<dbReference type="InterPro" id="IPR043519">
    <property type="entry name" value="NT_sf"/>
</dbReference>
<evidence type="ECO:0000256" key="13">
    <source>
        <dbReference type="ARBA" id="ARBA00022932"/>
    </source>
</evidence>
<comment type="catalytic activity">
    <reaction evidence="19">
        <text>a 5'-end 2'-deoxyribose-2'-deoxyribonucleotide-DNA = (2E,4S)-4-hydroxypenten-2-al-5-phosphate + a 5'-end 5'-phospho-2'-deoxyribonucleoside-DNA + H(+)</text>
        <dbReference type="Rhea" id="RHEA:76255"/>
        <dbReference type="Rhea" id="RHEA-COMP:13180"/>
        <dbReference type="Rhea" id="RHEA-COMP:18657"/>
        <dbReference type="ChEBI" id="CHEBI:15378"/>
        <dbReference type="ChEBI" id="CHEBI:136412"/>
        <dbReference type="ChEBI" id="CHEBI:195194"/>
        <dbReference type="ChEBI" id="CHEBI:195195"/>
    </reaction>
</comment>
<evidence type="ECO:0000256" key="14">
    <source>
        <dbReference type="ARBA" id="ARBA00023053"/>
    </source>
</evidence>
<feature type="domain" description="Helix-hairpin-helix DNA-binding motif class 1" evidence="22">
    <location>
        <begin position="53"/>
        <end position="72"/>
    </location>
</feature>
<dbReference type="PRINTS" id="PR00869">
    <property type="entry name" value="DNAPOLX"/>
</dbReference>
<dbReference type="InterPro" id="IPR003141">
    <property type="entry name" value="Pol/His_phosphatase_N"/>
</dbReference>
<dbReference type="InterPro" id="IPR022312">
    <property type="entry name" value="DNA_pol_X"/>
</dbReference>
<evidence type="ECO:0000256" key="20">
    <source>
        <dbReference type="ARBA" id="ARBA00045548"/>
    </source>
</evidence>
<evidence type="ECO:0000256" key="5">
    <source>
        <dbReference type="ARBA" id="ARBA00020020"/>
    </source>
</evidence>
<dbReference type="InterPro" id="IPR003583">
    <property type="entry name" value="Hlx-hairpin-Hlx_DNA-bd_motif"/>
</dbReference>
<dbReference type="GO" id="GO:0005829">
    <property type="term" value="C:cytosol"/>
    <property type="evidence" value="ECO:0007669"/>
    <property type="project" value="TreeGrafter"/>
</dbReference>
<reference evidence="25 26" key="1">
    <citation type="submission" date="2019-02" db="EMBL/GenBank/DDBJ databases">
        <title>Deep-cultivation of Planctomycetes and their phenomic and genomic characterization uncovers novel biology.</title>
        <authorList>
            <person name="Wiegand S."/>
            <person name="Jogler M."/>
            <person name="Boedeker C."/>
            <person name="Pinto D."/>
            <person name="Vollmers J."/>
            <person name="Rivas-Marin E."/>
            <person name="Kohn T."/>
            <person name="Peeters S.H."/>
            <person name="Heuer A."/>
            <person name="Rast P."/>
            <person name="Oberbeckmann S."/>
            <person name="Bunk B."/>
            <person name="Jeske O."/>
            <person name="Meyerdierks A."/>
            <person name="Storesund J.E."/>
            <person name="Kallscheuer N."/>
            <person name="Luecker S."/>
            <person name="Lage O.M."/>
            <person name="Pohl T."/>
            <person name="Merkel B.J."/>
            <person name="Hornburger P."/>
            <person name="Mueller R.-W."/>
            <person name="Bruemmer F."/>
            <person name="Labrenz M."/>
            <person name="Spormann A.M."/>
            <person name="Op Den Camp H."/>
            <person name="Overmann J."/>
            <person name="Amann R."/>
            <person name="Jetten M.S.M."/>
            <person name="Mascher T."/>
            <person name="Medema M.H."/>
            <person name="Devos D.P."/>
            <person name="Kaster A.-K."/>
            <person name="Ovreas L."/>
            <person name="Rohde M."/>
            <person name="Galperin M.Y."/>
            <person name="Jogler C."/>
        </authorList>
    </citation>
    <scope>NUCLEOTIDE SEQUENCE [LARGE SCALE GENOMIC DNA]</scope>
    <source>
        <strain evidence="25 26">Pan54</strain>
    </source>
</reference>
<dbReference type="GO" id="GO:0003677">
    <property type="term" value="F:DNA binding"/>
    <property type="evidence" value="ECO:0007669"/>
    <property type="project" value="InterPro"/>
</dbReference>
<evidence type="ECO:0000256" key="7">
    <source>
        <dbReference type="ARBA" id="ARBA00022634"/>
    </source>
</evidence>
<dbReference type="Gene3D" id="1.10.150.110">
    <property type="entry name" value="DNA polymerase beta, N-terminal domain-like"/>
    <property type="match status" value="1"/>
</dbReference>
<dbReference type="InterPro" id="IPR022311">
    <property type="entry name" value="PolX-like"/>
</dbReference>
<gene>
    <name evidence="25" type="primary">polX</name>
    <name evidence="25" type="ORF">Pan54_02720</name>
</gene>
<accession>A0A5C5XBN0</accession>
<organism evidence="25 26">
    <name type="scientific">Rubinisphaera italica</name>
    <dbReference type="NCBI Taxonomy" id="2527969"/>
    <lineage>
        <taxon>Bacteria</taxon>
        <taxon>Pseudomonadati</taxon>
        <taxon>Planctomycetota</taxon>
        <taxon>Planctomycetia</taxon>
        <taxon>Planctomycetales</taxon>
        <taxon>Planctomycetaceae</taxon>
        <taxon>Rubinisphaera</taxon>
    </lineage>
</organism>
<dbReference type="SUPFAM" id="SSF47802">
    <property type="entry name" value="DNA polymerase beta, N-terminal domain-like"/>
    <property type="match status" value="1"/>
</dbReference>
<dbReference type="GO" id="GO:0140078">
    <property type="term" value="F:class I DNA-(apurinic or apyrimidinic site) endonuclease activity"/>
    <property type="evidence" value="ECO:0007669"/>
    <property type="project" value="UniProtKB-EC"/>
</dbReference>
<dbReference type="GO" id="GO:0003887">
    <property type="term" value="F:DNA-directed DNA polymerase activity"/>
    <property type="evidence" value="ECO:0007669"/>
    <property type="project" value="UniProtKB-KW"/>
</dbReference>
<proteinExistence type="predicted"/>
<dbReference type="InterPro" id="IPR004013">
    <property type="entry name" value="PHP_dom"/>
</dbReference>
<dbReference type="NCBIfam" id="NF006375">
    <property type="entry name" value="PRK08609.1"/>
    <property type="match status" value="1"/>
</dbReference>
<keyword evidence="10" id="KW-0235">DNA replication</keyword>
<evidence type="ECO:0000256" key="19">
    <source>
        <dbReference type="ARBA" id="ARBA00044678"/>
    </source>
</evidence>
<comment type="catalytic activity">
    <reaction evidence="21">
        <text>DNA(n) + a 2'-deoxyribonucleoside 5'-triphosphate = DNA(n+1) + diphosphate</text>
        <dbReference type="Rhea" id="RHEA:22508"/>
        <dbReference type="Rhea" id="RHEA-COMP:17339"/>
        <dbReference type="Rhea" id="RHEA-COMP:17340"/>
        <dbReference type="ChEBI" id="CHEBI:33019"/>
        <dbReference type="ChEBI" id="CHEBI:61560"/>
        <dbReference type="ChEBI" id="CHEBI:173112"/>
        <dbReference type="EC" id="2.7.7.7"/>
    </reaction>
</comment>
<dbReference type="GO" id="GO:0042578">
    <property type="term" value="F:phosphoric ester hydrolase activity"/>
    <property type="evidence" value="ECO:0007669"/>
    <property type="project" value="TreeGrafter"/>
</dbReference>
<keyword evidence="8" id="KW-0808">Transferase</keyword>
<dbReference type="GO" id="GO:0006281">
    <property type="term" value="P:DNA repair"/>
    <property type="evidence" value="ECO:0007669"/>
    <property type="project" value="UniProtKB-KW"/>
</dbReference>
<dbReference type="Pfam" id="PF14791">
    <property type="entry name" value="DNA_pol_B_thumb"/>
    <property type="match status" value="1"/>
</dbReference>
<dbReference type="InterPro" id="IPR029398">
    <property type="entry name" value="PolB_thumb"/>
</dbReference>
<dbReference type="GO" id="GO:0008270">
    <property type="term" value="F:zinc ion binding"/>
    <property type="evidence" value="ECO:0007669"/>
    <property type="project" value="TreeGrafter"/>
</dbReference>
<evidence type="ECO:0000256" key="8">
    <source>
        <dbReference type="ARBA" id="ARBA00022679"/>
    </source>
</evidence>
<keyword evidence="11" id="KW-0227">DNA damage</keyword>
<dbReference type="GO" id="GO:0004527">
    <property type="term" value="F:exonuclease activity"/>
    <property type="evidence" value="ECO:0007669"/>
    <property type="project" value="UniProtKB-KW"/>
</dbReference>
<evidence type="ECO:0000256" key="15">
    <source>
        <dbReference type="ARBA" id="ARBA00023204"/>
    </source>
</evidence>
<dbReference type="RefSeq" id="WP_146501731.1">
    <property type="nucleotide sequence ID" value="NZ_SJPG01000001.1"/>
</dbReference>
<dbReference type="InterPro" id="IPR047967">
    <property type="entry name" value="PolX_PHP"/>
</dbReference>
<keyword evidence="6" id="KW-0488">Methylation</keyword>
<feature type="domain" description="Polymerase/histidinol phosphatase N-terminal" evidence="23">
    <location>
        <begin position="351"/>
        <end position="430"/>
    </location>
</feature>
<keyword evidence="15" id="KW-0234">DNA repair</keyword>
<comment type="catalytic activity">
    <reaction evidence="18">
        <text>2'-deoxyribonucleotide-(2'-deoxyribose 5'-phosphate)-2'-deoxyribonucleotide-DNA = a 3'-end 2'-deoxyribonucleotide-(2,3-dehydro-2,3-deoxyribose 5'-phosphate)-DNA + a 5'-end 5'-phospho-2'-deoxyribonucleoside-DNA + H(+)</text>
        <dbReference type="Rhea" id="RHEA:66592"/>
        <dbReference type="Rhea" id="RHEA-COMP:13180"/>
        <dbReference type="Rhea" id="RHEA-COMP:16897"/>
        <dbReference type="Rhea" id="RHEA-COMP:17067"/>
        <dbReference type="ChEBI" id="CHEBI:15378"/>
        <dbReference type="ChEBI" id="CHEBI:136412"/>
        <dbReference type="ChEBI" id="CHEBI:157695"/>
        <dbReference type="ChEBI" id="CHEBI:167181"/>
        <dbReference type="EC" id="4.2.99.18"/>
    </reaction>
</comment>
<dbReference type="Gene3D" id="3.20.20.140">
    <property type="entry name" value="Metal-dependent hydrolases"/>
    <property type="match status" value="1"/>
</dbReference>
<sequence>MNNAKIADQFDQLADLLELEGANAFRVRAYRNASRTIEGLSESLASIVEDDPAQLQELQGIGKDLAEKIEAILSTGELRQLEELKAKIPADVVRMLRIPGIGPKKVATLYHDLKITSLELLKHAAEEGKISELKGFGKKTEQIILEGLEQLEQAGVRMYLADAKPFVDAIADQLRKLKSVDQVSVAGSVRRLKETVGDLDMLATADDPTEAMDYLANHPLTENVIARGETKQRVRFQPLSPCMTPDGNRISLEMDLRVVPKESFGAALQYFTGSKEHNIVTRRLAKERDLKLNEYGLFHGEDPKAAATEEEVYEALDLPWIPPELRENRREFIAAENGRIPDLLEVSDIRGDLHMHTTATDGTATIEQMIEGARERGHKYIAITDHSKRVTMANGLDADRLRAHWEEIRKIREHYSDIEVYCGIECDILEDATLDLPDDVLAEADWVIAVLHYGLKQPREQITKRLLTAIENPHVHMLGHLSGRLIGKRPGADVDYETIFQAAADHGVMLELNAHPSRLDLDDIRAAQAKEMGIPIVINTDAHSTAGFDLMQWGVYQARRAGLTKKDVANTRTAKQFLKMLR</sequence>
<evidence type="ECO:0000259" key="24">
    <source>
        <dbReference type="SMART" id="SM00483"/>
    </source>
</evidence>
<evidence type="ECO:0000256" key="1">
    <source>
        <dbReference type="ARBA" id="ARBA00001946"/>
    </source>
</evidence>
<keyword evidence="13" id="KW-0239">DNA-directed DNA polymerase</keyword>
<dbReference type="Pfam" id="PF02811">
    <property type="entry name" value="PHP"/>
    <property type="match status" value="1"/>
</dbReference>
<feature type="domain" description="Helix-hairpin-helix DNA-binding motif class 1" evidence="22">
    <location>
        <begin position="128"/>
        <end position="147"/>
    </location>
</feature>
<dbReference type="PRINTS" id="PR00870">
    <property type="entry name" value="DNAPOLXBETA"/>
</dbReference>
<keyword evidence="7" id="KW-0237">DNA synthesis</keyword>
<dbReference type="AlphaFoldDB" id="A0A5C5XBN0"/>
<evidence type="ECO:0000256" key="11">
    <source>
        <dbReference type="ARBA" id="ARBA00022763"/>
    </source>
</evidence>
<keyword evidence="26" id="KW-1185">Reference proteome</keyword>
<dbReference type="PIRSF" id="PIRSF005047">
    <property type="entry name" value="UCP005047_YshC"/>
    <property type="match status" value="1"/>
</dbReference>
<dbReference type="OrthoDB" id="9808747at2"/>
<feature type="domain" description="DNA-directed DNA polymerase X" evidence="24">
    <location>
        <begin position="1"/>
        <end position="327"/>
    </location>
</feature>
<evidence type="ECO:0000256" key="4">
    <source>
        <dbReference type="ARBA" id="ARBA00012720"/>
    </source>
</evidence>
<evidence type="ECO:0000256" key="10">
    <source>
        <dbReference type="ARBA" id="ARBA00022705"/>
    </source>
</evidence>
<protein>
    <recommendedName>
        <fullName evidence="5">DNA polymerase beta</fullName>
        <ecNumber evidence="3">2.7.7.7</ecNumber>
        <ecNumber evidence="4">4.2.99.18</ecNumber>
    </recommendedName>
    <alternativeName>
        <fullName evidence="16">5'-deoxyribose-phosphate lyase</fullName>
    </alternativeName>
    <alternativeName>
        <fullName evidence="17">AP lyase</fullName>
    </alternativeName>
</protein>
<comment type="caution">
    <text evidence="25">The sequence shown here is derived from an EMBL/GenBank/DDBJ whole genome shotgun (WGS) entry which is preliminary data.</text>
</comment>
<evidence type="ECO:0000256" key="3">
    <source>
        <dbReference type="ARBA" id="ARBA00012417"/>
    </source>
</evidence>
<keyword evidence="25" id="KW-0540">Nuclease</keyword>
<dbReference type="FunFam" id="3.20.20.140:FF:000047">
    <property type="entry name" value="PHP domain-containing protein"/>
    <property type="match status" value="1"/>
</dbReference>